<dbReference type="WBParaSite" id="GPUH_0000977201-mRNA-1">
    <property type="protein sequence ID" value="GPUH_0000977201-mRNA-1"/>
    <property type="gene ID" value="GPUH_0000977201"/>
</dbReference>
<protein>
    <submittedName>
        <fullName evidence="3">PAP-associated domain-containing protein</fullName>
    </submittedName>
</protein>
<name>A0A183DM20_9BILA</name>
<accession>A0A183DM20</accession>
<evidence type="ECO:0000313" key="2">
    <source>
        <dbReference type="Proteomes" id="UP000271098"/>
    </source>
</evidence>
<dbReference type="AlphaFoldDB" id="A0A183DM20"/>
<reference evidence="3" key="1">
    <citation type="submission" date="2016-06" db="UniProtKB">
        <authorList>
            <consortium name="WormBaseParasite"/>
        </authorList>
    </citation>
    <scope>IDENTIFICATION</scope>
</reference>
<dbReference type="Proteomes" id="UP000271098">
    <property type="component" value="Unassembled WGS sequence"/>
</dbReference>
<sequence>MNFHGKQTPDVAELVLLFISHYAKYDFNHISLHLHNASVIQRNQFSDTNASCASEIETVVTEAVYSFSFFVFSNNHDQQYVSIFDPYASTTICRVKGGADLLSNAFQATKKAMLAGHYLGWPVSMN</sequence>
<organism evidence="3">
    <name type="scientific">Gongylonema pulchrum</name>
    <dbReference type="NCBI Taxonomy" id="637853"/>
    <lineage>
        <taxon>Eukaryota</taxon>
        <taxon>Metazoa</taxon>
        <taxon>Ecdysozoa</taxon>
        <taxon>Nematoda</taxon>
        <taxon>Chromadorea</taxon>
        <taxon>Rhabditida</taxon>
        <taxon>Spirurina</taxon>
        <taxon>Spiruromorpha</taxon>
        <taxon>Spiruroidea</taxon>
        <taxon>Gongylonematidae</taxon>
        <taxon>Gongylonema</taxon>
    </lineage>
</organism>
<proteinExistence type="predicted"/>
<dbReference type="EMBL" id="UYRT01033533">
    <property type="protein sequence ID" value="VDK77040.1"/>
    <property type="molecule type" value="Genomic_DNA"/>
</dbReference>
<dbReference type="OrthoDB" id="434989at2759"/>
<keyword evidence="2" id="KW-1185">Reference proteome</keyword>
<evidence type="ECO:0000313" key="1">
    <source>
        <dbReference type="EMBL" id="VDK77040.1"/>
    </source>
</evidence>
<gene>
    <name evidence="1" type="ORF">GPUH_LOCUS9763</name>
</gene>
<evidence type="ECO:0000313" key="3">
    <source>
        <dbReference type="WBParaSite" id="GPUH_0000977201-mRNA-1"/>
    </source>
</evidence>
<reference evidence="1 2" key="2">
    <citation type="submission" date="2018-11" db="EMBL/GenBank/DDBJ databases">
        <authorList>
            <consortium name="Pathogen Informatics"/>
        </authorList>
    </citation>
    <scope>NUCLEOTIDE SEQUENCE [LARGE SCALE GENOMIC DNA]</scope>
</reference>